<comment type="catalytic activity">
    <reaction evidence="30">
        <text>1-hexadecanoyl-2-(9Z,12Z-octadecadienoyl)-sn-glycero-3-phosphocholine + H2O = 2-(9Z,12Z-octadecadienoyl)-sn-glycero-3-phosphocholine + hexadecanoate + H(+)</text>
        <dbReference type="Rhea" id="RHEA:40971"/>
        <dbReference type="ChEBI" id="CHEBI:7896"/>
        <dbReference type="ChEBI" id="CHEBI:15377"/>
        <dbReference type="ChEBI" id="CHEBI:15378"/>
        <dbReference type="ChEBI" id="CHEBI:73002"/>
        <dbReference type="ChEBI" id="CHEBI:76084"/>
    </reaction>
    <physiologicalReaction direction="left-to-right" evidence="30">
        <dbReference type="Rhea" id="RHEA:40972"/>
    </physiologicalReaction>
</comment>
<evidence type="ECO:0000256" key="30">
    <source>
        <dbReference type="ARBA" id="ARBA00048362"/>
    </source>
</evidence>
<dbReference type="FunFam" id="3.40.50.1110:FF:000005">
    <property type="entry name" value="Phospholipase B1"/>
    <property type="match status" value="1"/>
</dbReference>
<evidence type="ECO:0000256" key="10">
    <source>
        <dbReference type="ARBA" id="ARBA00023098"/>
    </source>
</evidence>
<keyword evidence="4" id="KW-1003">Cell membrane</keyword>
<evidence type="ECO:0000256" key="34">
    <source>
        <dbReference type="ARBA" id="ARBA00048613"/>
    </source>
</evidence>
<dbReference type="PANTHER" id="PTHR21325:SF31">
    <property type="entry name" value="GH22081P-RELATED"/>
    <property type="match status" value="1"/>
</dbReference>
<dbReference type="CDD" id="cd01824">
    <property type="entry name" value="Phospholipase_B_like"/>
    <property type="match status" value="1"/>
</dbReference>
<evidence type="ECO:0000256" key="16">
    <source>
        <dbReference type="ARBA" id="ARBA00029723"/>
    </source>
</evidence>
<evidence type="ECO:0000256" key="3">
    <source>
        <dbReference type="ARBA" id="ARBA00015133"/>
    </source>
</evidence>
<dbReference type="EMBL" id="OU900100">
    <property type="protein sequence ID" value="CAG9864127.1"/>
    <property type="molecule type" value="Genomic_DNA"/>
</dbReference>
<keyword evidence="5" id="KW-0812">Transmembrane</keyword>
<comment type="catalytic activity">
    <reaction evidence="13">
        <text>a triacylglycerol + H2O = a diacylglycerol + a fatty acid + H(+)</text>
        <dbReference type="Rhea" id="RHEA:12044"/>
        <dbReference type="ChEBI" id="CHEBI:15377"/>
        <dbReference type="ChEBI" id="CHEBI:15378"/>
        <dbReference type="ChEBI" id="CHEBI:17855"/>
        <dbReference type="ChEBI" id="CHEBI:18035"/>
        <dbReference type="ChEBI" id="CHEBI:28868"/>
        <dbReference type="EC" id="3.1.1.3"/>
    </reaction>
    <physiologicalReaction direction="left-to-right" evidence="13">
        <dbReference type="Rhea" id="RHEA:12045"/>
    </physiologicalReaction>
</comment>
<evidence type="ECO:0000256" key="12">
    <source>
        <dbReference type="ARBA" id="ARBA00023180"/>
    </source>
</evidence>
<accession>A0A9N9TSE3</accession>
<evidence type="ECO:0000256" key="38">
    <source>
        <dbReference type="ARBA" id="ARBA00048872"/>
    </source>
</evidence>
<reference evidence="43" key="1">
    <citation type="submission" date="2022-01" db="EMBL/GenBank/DDBJ databases">
        <authorList>
            <person name="King R."/>
        </authorList>
    </citation>
    <scope>NUCLEOTIDE SEQUENCE</scope>
</reference>
<evidence type="ECO:0000313" key="43">
    <source>
        <dbReference type="EMBL" id="CAG9864127.1"/>
    </source>
</evidence>
<protein>
    <recommendedName>
        <fullName evidence="3">Phospholipase B1, membrane-associated</fullName>
    </recommendedName>
    <alternativeName>
        <fullName evidence="16">Lysophospholipase</fullName>
    </alternativeName>
    <alternativeName>
        <fullName evidence="17">Phospholipase A2</fullName>
    </alternativeName>
    <alternativeName>
        <fullName evidence="19">Phospholipase B/lipase</fullName>
    </alternativeName>
    <alternativeName>
        <fullName evidence="18">Triacylglycerol lipase</fullName>
    </alternativeName>
</protein>
<comment type="catalytic activity">
    <reaction evidence="41">
        <text>1,3-di-(9Z-octadecenoyl)-glycerol + H2O = 1-(9Z-octadecenoyl)-glycerol + (9Z)-octadecenoate + H(+)</text>
        <dbReference type="Rhea" id="RHEA:39939"/>
        <dbReference type="ChEBI" id="CHEBI:15377"/>
        <dbReference type="ChEBI" id="CHEBI:15378"/>
        <dbReference type="ChEBI" id="CHEBI:30823"/>
        <dbReference type="ChEBI" id="CHEBI:75342"/>
        <dbReference type="ChEBI" id="CHEBI:75735"/>
    </reaction>
    <physiologicalReaction direction="left-to-right" evidence="41">
        <dbReference type="Rhea" id="RHEA:39940"/>
    </physiologicalReaction>
</comment>
<comment type="catalytic activity">
    <reaction evidence="42">
        <text>2-(9Z-octadecenoyl)-glycerol + H2O = glycerol + (9Z)-octadecenoate + H(+)</text>
        <dbReference type="Rhea" id="RHEA:38491"/>
        <dbReference type="ChEBI" id="CHEBI:15377"/>
        <dbReference type="ChEBI" id="CHEBI:15378"/>
        <dbReference type="ChEBI" id="CHEBI:17754"/>
        <dbReference type="ChEBI" id="CHEBI:30823"/>
        <dbReference type="ChEBI" id="CHEBI:73990"/>
    </reaction>
    <physiologicalReaction direction="left-to-right" evidence="42">
        <dbReference type="Rhea" id="RHEA:38492"/>
    </physiologicalReaction>
</comment>
<keyword evidence="10" id="KW-0443">Lipid metabolism</keyword>
<dbReference type="SUPFAM" id="SSF52266">
    <property type="entry name" value="SGNH hydrolase"/>
    <property type="match status" value="1"/>
</dbReference>
<keyword evidence="7" id="KW-0677">Repeat</keyword>
<evidence type="ECO:0000256" key="20">
    <source>
        <dbReference type="ARBA" id="ARBA00045916"/>
    </source>
</evidence>
<dbReference type="InterPro" id="IPR036514">
    <property type="entry name" value="SGNH_hydro_sf"/>
</dbReference>
<comment type="catalytic activity">
    <reaction evidence="24">
        <text>1-hexadecanoyl-2-(9Z)-octadecenoyl-3-octadecanoyl-sn-glycerol + H2O = 1-hexadecanoyl-2-(9Z-octadecenoyl)-sn-glycerol + octadecanoate + H(+)</text>
        <dbReference type="Rhea" id="RHEA:41111"/>
        <dbReference type="ChEBI" id="CHEBI:15377"/>
        <dbReference type="ChEBI" id="CHEBI:15378"/>
        <dbReference type="ChEBI" id="CHEBI:25629"/>
        <dbReference type="ChEBI" id="CHEBI:75466"/>
        <dbReference type="ChEBI" id="CHEBI:77623"/>
    </reaction>
    <physiologicalReaction direction="left-to-right" evidence="24">
        <dbReference type="Rhea" id="RHEA:41112"/>
    </physiologicalReaction>
</comment>
<comment type="catalytic activity">
    <reaction evidence="37">
        <text>1,3-dihexadecanoyl-2-(9Z-octadecenoyl)glycerol + H2O = 1,3-dihexadecanoylglycerol + (9Z)-octadecenoate + H(+)</text>
        <dbReference type="Rhea" id="RHEA:40983"/>
        <dbReference type="ChEBI" id="CHEBI:15377"/>
        <dbReference type="ChEBI" id="CHEBI:15378"/>
        <dbReference type="ChEBI" id="CHEBI:30823"/>
        <dbReference type="ChEBI" id="CHEBI:75688"/>
        <dbReference type="ChEBI" id="CHEBI:77619"/>
    </reaction>
    <physiologicalReaction direction="left-to-right" evidence="37">
        <dbReference type="Rhea" id="RHEA:40984"/>
    </physiologicalReaction>
</comment>
<comment type="subcellular location">
    <subcellularLocation>
        <location evidence="1">Apical cell membrane</location>
        <topology evidence="1">Single-pass type I membrane protein</topology>
    </subcellularLocation>
</comment>
<evidence type="ECO:0000256" key="17">
    <source>
        <dbReference type="ARBA" id="ARBA00031182"/>
    </source>
</evidence>
<comment type="catalytic activity">
    <reaction evidence="28">
        <text>1,2-di-(9Z-octadecenoyl)-sn-glycero-3-phosphocholine + H2O = 1-(9Z-octadecenoyl)-sn-glycero-3-phosphocholine + (9Z)-octadecenoate + H(+)</text>
        <dbReference type="Rhea" id="RHEA:40923"/>
        <dbReference type="ChEBI" id="CHEBI:15377"/>
        <dbReference type="ChEBI" id="CHEBI:15378"/>
        <dbReference type="ChEBI" id="CHEBI:28610"/>
        <dbReference type="ChEBI" id="CHEBI:30823"/>
        <dbReference type="ChEBI" id="CHEBI:74669"/>
    </reaction>
    <physiologicalReaction direction="left-to-right" evidence="28">
        <dbReference type="Rhea" id="RHEA:40924"/>
    </physiologicalReaction>
</comment>
<comment type="catalytic activity">
    <reaction evidence="31">
        <text>1-octadecanoyl-2-(9Z,12Z)-octadecadienoyl-sn-glycerol + H2O = 1-octadecanoyl-sn-glycerol + (9Z,12Z)-octadecadienoate + H(+)</text>
        <dbReference type="Rhea" id="RHEA:40927"/>
        <dbReference type="ChEBI" id="CHEBI:15377"/>
        <dbReference type="ChEBI" id="CHEBI:15378"/>
        <dbReference type="ChEBI" id="CHEBI:30245"/>
        <dbReference type="ChEBI" id="CHEBI:75550"/>
        <dbReference type="ChEBI" id="CHEBI:77097"/>
    </reaction>
    <physiologicalReaction direction="left-to-right" evidence="31">
        <dbReference type="Rhea" id="RHEA:40928"/>
    </physiologicalReaction>
</comment>
<evidence type="ECO:0000256" key="41">
    <source>
        <dbReference type="ARBA" id="ARBA00049372"/>
    </source>
</evidence>
<dbReference type="InterPro" id="IPR001087">
    <property type="entry name" value="GDSL"/>
</dbReference>
<evidence type="ECO:0000256" key="7">
    <source>
        <dbReference type="ARBA" id="ARBA00022737"/>
    </source>
</evidence>
<evidence type="ECO:0000256" key="25">
    <source>
        <dbReference type="ARBA" id="ARBA00048011"/>
    </source>
</evidence>
<evidence type="ECO:0000256" key="22">
    <source>
        <dbReference type="ARBA" id="ARBA00047363"/>
    </source>
</evidence>
<dbReference type="GO" id="GO:0004623">
    <property type="term" value="F:phospholipase A2 activity"/>
    <property type="evidence" value="ECO:0007669"/>
    <property type="project" value="UniProtKB-EC"/>
</dbReference>
<evidence type="ECO:0000256" key="4">
    <source>
        <dbReference type="ARBA" id="ARBA00022475"/>
    </source>
</evidence>
<keyword evidence="9" id="KW-1133">Transmembrane helix</keyword>
<evidence type="ECO:0000256" key="33">
    <source>
        <dbReference type="ARBA" id="ARBA00048454"/>
    </source>
</evidence>
<comment type="catalytic activity">
    <reaction evidence="26">
        <text>1-hexadecanoyl-2-(9Z-octadecenoyl)-sn-glycero-3-phospho-(1'-sn-glycerol) + H2O = 1-hexadecanoyl-sn-glycero-3-phospho-(1'-sn-glycerol) + (9Z)-octadecenoate + H(+)</text>
        <dbReference type="Rhea" id="RHEA:40919"/>
        <dbReference type="ChEBI" id="CHEBI:15377"/>
        <dbReference type="ChEBI" id="CHEBI:15378"/>
        <dbReference type="ChEBI" id="CHEBI:30823"/>
        <dbReference type="ChEBI" id="CHEBI:72841"/>
        <dbReference type="ChEBI" id="CHEBI:75158"/>
    </reaction>
    <physiologicalReaction direction="left-to-right" evidence="26">
        <dbReference type="Rhea" id="RHEA:40920"/>
    </physiologicalReaction>
</comment>
<comment type="catalytic activity">
    <reaction evidence="25">
        <text>2,3-di-(9Z)-octadecenoyl-sn-glycerol + H2O = 3-(9Z-octadecenoyl)-sn-glycerol + (9Z)-octadecenoate + H(+)</text>
        <dbReference type="Rhea" id="RHEA:42604"/>
        <dbReference type="ChEBI" id="CHEBI:15377"/>
        <dbReference type="ChEBI" id="CHEBI:15378"/>
        <dbReference type="ChEBI" id="CHEBI:30823"/>
        <dbReference type="ChEBI" id="CHEBI:75824"/>
        <dbReference type="ChEBI" id="CHEBI:75938"/>
    </reaction>
    <physiologicalReaction direction="left-to-right" evidence="25">
        <dbReference type="Rhea" id="RHEA:42605"/>
    </physiologicalReaction>
</comment>
<dbReference type="PANTHER" id="PTHR21325">
    <property type="entry name" value="PHOSPHOLIPASE B, PLB1"/>
    <property type="match status" value="1"/>
</dbReference>
<evidence type="ECO:0000256" key="35">
    <source>
        <dbReference type="ARBA" id="ARBA00048656"/>
    </source>
</evidence>
<dbReference type="OrthoDB" id="10265800at2759"/>
<dbReference type="Proteomes" id="UP001153712">
    <property type="component" value="Chromosome 7"/>
</dbReference>
<sequence>MKVNWKNLQLLFALTVIYSNYVYSQRNELKLFQDIIRETSKGRIGDFVVNYPHRKANIRRQPIFSPNVPFPCANATKPGVGRSSTAPSSVHRLRPGDIDVVAAMGDSLVAGNGAMEEYAIGTIIEHRGVSWCAGGLGTWREYLTVPNVLKEFNPGLKGFSTGTGEFLSSKANLNVAFPVAADADALRQAKILVARMRKDPRIDFEGDWKMVTVFFGANDLCSAQCYNKAASSAASHSSKLGRALDYLQARLPRTFVNLIPVLDVSVSLRIKRTVTCRLLHRLFCECFHKGGDEMNVITSLTKAYQRAEEELILSGRYDKKEDFTVVLQPFMKSFNAPDDPEHRFDEVIDISYITHDCFHFSQKGHALAANMLWNNLLEPVGEKSTRKLGKVMETFNCPSEDKPYLFTNKNSKRKK</sequence>
<comment type="catalytic activity">
    <reaction evidence="15">
        <text>a 1,2-diacyl-sn-glycero-3-phosphocholine + H2O = a 1-acyl-sn-glycero-3-phosphocholine + a fatty acid + H(+)</text>
        <dbReference type="Rhea" id="RHEA:15801"/>
        <dbReference type="ChEBI" id="CHEBI:15377"/>
        <dbReference type="ChEBI" id="CHEBI:15378"/>
        <dbReference type="ChEBI" id="CHEBI:28868"/>
        <dbReference type="ChEBI" id="CHEBI:57643"/>
        <dbReference type="ChEBI" id="CHEBI:58168"/>
        <dbReference type="EC" id="3.1.1.4"/>
    </reaction>
    <physiologicalReaction direction="left-to-right" evidence="15">
        <dbReference type="Rhea" id="RHEA:15802"/>
    </physiologicalReaction>
</comment>
<dbReference type="Gene3D" id="3.40.50.1110">
    <property type="entry name" value="SGNH hydrolase"/>
    <property type="match status" value="1"/>
</dbReference>
<proteinExistence type="inferred from homology"/>
<evidence type="ECO:0000256" key="24">
    <source>
        <dbReference type="ARBA" id="ARBA00047459"/>
    </source>
</evidence>
<keyword evidence="8" id="KW-0378">Hydrolase</keyword>
<dbReference type="GO" id="GO:0016324">
    <property type="term" value="C:apical plasma membrane"/>
    <property type="evidence" value="ECO:0007669"/>
    <property type="project" value="UniProtKB-SubCell"/>
</dbReference>
<evidence type="ECO:0000256" key="26">
    <source>
        <dbReference type="ARBA" id="ARBA00048015"/>
    </source>
</evidence>
<evidence type="ECO:0000256" key="36">
    <source>
        <dbReference type="ARBA" id="ARBA00048699"/>
    </source>
</evidence>
<comment type="catalytic activity">
    <reaction evidence="40">
        <text>1,2-dihexadecanoyl-sn-glycero-3-phosphocholine + 2 H2O = sn-glycerol 3-phosphocholine + 2 hexadecanoate + 2 H(+)</text>
        <dbReference type="Rhea" id="RHEA:40975"/>
        <dbReference type="ChEBI" id="CHEBI:7896"/>
        <dbReference type="ChEBI" id="CHEBI:15377"/>
        <dbReference type="ChEBI" id="CHEBI:15378"/>
        <dbReference type="ChEBI" id="CHEBI:16870"/>
        <dbReference type="ChEBI" id="CHEBI:72999"/>
    </reaction>
    <physiologicalReaction direction="left-to-right" evidence="40">
        <dbReference type="Rhea" id="RHEA:40976"/>
    </physiologicalReaction>
</comment>
<evidence type="ECO:0000256" key="40">
    <source>
        <dbReference type="ARBA" id="ARBA00049363"/>
    </source>
</evidence>
<evidence type="ECO:0000256" key="27">
    <source>
        <dbReference type="ARBA" id="ARBA00048049"/>
    </source>
</evidence>
<dbReference type="InterPro" id="IPR035547">
    <property type="entry name" value="Phospholipase_B"/>
</dbReference>
<comment type="catalytic activity">
    <reaction evidence="22">
        <text>1,3-dihexadecanoyl-2-(9Z-octadecenoyl)glycerol + H2O = 1-hexadecanoyl-2-(9Z-octadecenoyl)-glycerol + hexadecanoate + H(+)</text>
        <dbReference type="Rhea" id="RHEA:40979"/>
        <dbReference type="ChEBI" id="CHEBI:7896"/>
        <dbReference type="ChEBI" id="CHEBI:15377"/>
        <dbReference type="ChEBI" id="CHEBI:15378"/>
        <dbReference type="ChEBI" id="CHEBI:75585"/>
        <dbReference type="ChEBI" id="CHEBI:75688"/>
    </reaction>
    <physiologicalReaction direction="left-to-right" evidence="22">
        <dbReference type="Rhea" id="RHEA:40980"/>
    </physiologicalReaction>
</comment>
<dbReference type="GO" id="GO:0004806">
    <property type="term" value="F:triacylglycerol lipase activity"/>
    <property type="evidence" value="ECO:0007669"/>
    <property type="project" value="UniProtKB-EC"/>
</dbReference>
<comment type="catalytic activity">
    <reaction evidence="39">
        <text>1-hexadecanoyl-2-(9Z)-octadecenoyl-3-octadecanoyl-sn-glycerol + H2O = 1-hexadecanoyl-3-octadecanoyl-sn-glycerol + (9Z)-octadecenoate + H(+)</text>
        <dbReference type="Rhea" id="RHEA:41103"/>
        <dbReference type="ChEBI" id="CHEBI:15377"/>
        <dbReference type="ChEBI" id="CHEBI:15378"/>
        <dbReference type="ChEBI" id="CHEBI:30823"/>
        <dbReference type="ChEBI" id="CHEBI:77623"/>
        <dbReference type="ChEBI" id="CHEBI:77624"/>
    </reaction>
    <physiologicalReaction direction="left-to-right" evidence="39">
        <dbReference type="Rhea" id="RHEA:41104"/>
    </physiologicalReaction>
</comment>
<evidence type="ECO:0000256" key="5">
    <source>
        <dbReference type="ARBA" id="ARBA00022692"/>
    </source>
</evidence>
<evidence type="ECO:0000256" key="31">
    <source>
        <dbReference type="ARBA" id="ARBA00048374"/>
    </source>
</evidence>
<comment type="catalytic activity">
    <reaction evidence="33">
        <text>a 1-acyl-sn-glycero-3-phosphocholine + H2O = sn-glycerol 3-phosphocholine + a fatty acid + H(+)</text>
        <dbReference type="Rhea" id="RHEA:15177"/>
        <dbReference type="ChEBI" id="CHEBI:15377"/>
        <dbReference type="ChEBI" id="CHEBI:15378"/>
        <dbReference type="ChEBI" id="CHEBI:16870"/>
        <dbReference type="ChEBI" id="CHEBI:28868"/>
        <dbReference type="ChEBI" id="CHEBI:58168"/>
        <dbReference type="EC" id="3.1.1.5"/>
    </reaction>
    <physiologicalReaction direction="left-to-right" evidence="33">
        <dbReference type="Rhea" id="RHEA:15178"/>
    </physiologicalReaction>
</comment>
<evidence type="ECO:0000256" key="28">
    <source>
        <dbReference type="ARBA" id="ARBA00048058"/>
    </source>
</evidence>
<evidence type="ECO:0000256" key="19">
    <source>
        <dbReference type="ARBA" id="ARBA00033022"/>
    </source>
</evidence>
<organism evidence="43 44">
    <name type="scientific">Phyllotreta striolata</name>
    <name type="common">Striped flea beetle</name>
    <name type="synonym">Crioceris striolata</name>
    <dbReference type="NCBI Taxonomy" id="444603"/>
    <lineage>
        <taxon>Eukaryota</taxon>
        <taxon>Metazoa</taxon>
        <taxon>Ecdysozoa</taxon>
        <taxon>Arthropoda</taxon>
        <taxon>Hexapoda</taxon>
        <taxon>Insecta</taxon>
        <taxon>Pterygota</taxon>
        <taxon>Neoptera</taxon>
        <taxon>Endopterygota</taxon>
        <taxon>Coleoptera</taxon>
        <taxon>Polyphaga</taxon>
        <taxon>Cucujiformia</taxon>
        <taxon>Chrysomeloidea</taxon>
        <taxon>Chrysomelidae</taxon>
        <taxon>Galerucinae</taxon>
        <taxon>Alticini</taxon>
        <taxon>Phyllotreta</taxon>
    </lineage>
</organism>
<evidence type="ECO:0000256" key="32">
    <source>
        <dbReference type="ARBA" id="ARBA00048386"/>
    </source>
</evidence>
<dbReference type="Pfam" id="PF00657">
    <property type="entry name" value="Lipase_GDSL"/>
    <property type="match status" value="1"/>
</dbReference>
<evidence type="ECO:0000256" key="11">
    <source>
        <dbReference type="ARBA" id="ARBA00023136"/>
    </source>
</evidence>
<comment type="catalytic activity">
    <reaction evidence="36">
        <text>1-hexadecanoyl-2-(9Z-octadecenoyl)-sn-glycero-3-phosphocholine + H2O = 1-hexadecanoyl-sn-glycero-3-phosphocholine + (9Z)-octadecenoate + H(+)</text>
        <dbReference type="Rhea" id="RHEA:38779"/>
        <dbReference type="ChEBI" id="CHEBI:15377"/>
        <dbReference type="ChEBI" id="CHEBI:15378"/>
        <dbReference type="ChEBI" id="CHEBI:30823"/>
        <dbReference type="ChEBI" id="CHEBI:72998"/>
        <dbReference type="ChEBI" id="CHEBI:73001"/>
    </reaction>
    <physiologicalReaction direction="left-to-right" evidence="36">
        <dbReference type="Rhea" id="RHEA:38780"/>
    </physiologicalReaction>
</comment>
<keyword evidence="12" id="KW-0325">Glycoprotein</keyword>
<keyword evidence="44" id="KW-1185">Reference proteome</keyword>
<evidence type="ECO:0000256" key="23">
    <source>
        <dbReference type="ARBA" id="ARBA00047438"/>
    </source>
</evidence>
<name>A0A9N9TSE3_PHYSR</name>
<comment type="catalytic activity">
    <reaction evidence="14">
        <text>1-hexadecanoyl-2-(9Z,12Z-octadecadienoyl)-sn-glycero-3-phosphocholine + H2O = (9Z,12Z)-octadecadienoate + 1-hexadecanoyl-sn-glycero-3-phosphocholine + H(+)</text>
        <dbReference type="Rhea" id="RHEA:40811"/>
        <dbReference type="ChEBI" id="CHEBI:15377"/>
        <dbReference type="ChEBI" id="CHEBI:15378"/>
        <dbReference type="ChEBI" id="CHEBI:30245"/>
        <dbReference type="ChEBI" id="CHEBI:72998"/>
        <dbReference type="ChEBI" id="CHEBI:73002"/>
    </reaction>
    <physiologicalReaction direction="left-to-right" evidence="14">
        <dbReference type="Rhea" id="RHEA:40812"/>
    </physiologicalReaction>
</comment>
<comment type="catalytic activity">
    <reaction evidence="27">
        <text>a 1-O-alkyl-2-acyl-sn-glycero-3-phosphocholine + H2O = a 1-O-alkyl-sn-glycero-3-phosphocholine + a fatty acid + H(+)</text>
        <dbReference type="Rhea" id="RHEA:36231"/>
        <dbReference type="ChEBI" id="CHEBI:15377"/>
        <dbReference type="ChEBI" id="CHEBI:15378"/>
        <dbReference type="ChEBI" id="CHEBI:28868"/>
        <dbReference type="ChEBI" id="CHEBI:30909"/>
        <dbReference type="ChEBI" id="CHEBI:36702"/>
        <dbReference type="EC" id="3.1.1.4"/>
    </reaction>
    <physiologicalReaction direction="left-to-right" evidence="27">
        <dbReference type="Rhea" id="RHEA:36232"/>
    </physiologicalReaction>
</comment>
<evidence type="ECO:0000256" key="13">
    <source>
        <dbReference type="ARBA" id="ARBA00023369"/>
    </source>
</evidence>
<comment type="catalytic activity">
    <reaction evidence="32">
        <text>1,2,3-tri-(9Z-octadecenoyl)-glycerol + H2O = di-(9Z)-octadecenoylglycerol + (9Z)-octadecenoate + H(+)</text>
        <dbReference type="Rhea" id="RHEA:38575"/>
        <dbReference type="ChEBI" id="CHEBI:15377"/>
        <dbReference type="ChEBI" id="CHEBI:15378"/>
        <dbReference type="ChEBI" id="CHEBI:30823"/>
        <dbReference type="ChEBI" id="CHEBI:53753"/>
        <dbReference type="ChEBI" id="CHEBI:75945"/>
    </reaction>
    <physiologicalReaction direction="left-to-right" evidence="32">
        <dbReference type="Rhea" id="RHEA:38576"/>
    </physiologicalReaction>
</comment>
<comment type="catalytic activity">
    <reaction evidence="23">
        <text>1-(9Z-octadecenoyl)-glycerol + H2O = glycerol + (9Z)-octadecenoate + H(+)</text>
        <dbReference type="Rhea" id="RHEA:38487"/>
        <dbReference type="ChEBI" id="CHEBI:15377"/>
        <dbReference type="ChEBI" id="CHEBI:15378"/>
        <dbReference type="ChEBI" id="CHEBI:17754"/>
        <dbReference type="ChEBI" id="CHEBI:30823"/>
        <dbReference type="ChEBI" id="CHEBI:75342"/>
    </reaction>
    <physiologicalReaction direction="left-to-right" evidence="23">
        <dbReference type="Rhea" id="RHEA:38488"/>
    </physiologicalReaction>
</comment>
<evidence type="ECO:0000256" key="37">
    <source>
        <dbReference type="ARBA" id="ARBA00048869"/>
    </source>
</evidence>
<dbReference type="GO" id="GO:0006644">
    <property type="term" value="P:phospholipid metabolic process"/>
    <property type="evidence" value="ECO:0007669"/>
    <property type="project" value="TreeGrafter"/>
</dbReference>
<keyword evidence="6" id="KW-0732">Signal</keyword>
<comment type="catalytic activity">
    <reaction evidence="35">
        <text>1-hexadecanoyl-sn-glycero-3-phosphocholine + H2O = sn-glycerol 3-phosphocholine + hexadecanoate + H(+)</text>
        <dbReference type="Rhea" id="RHEA:40435"/>
        <dbReference type="ChEBI" id="CHEBI:7896"/>
        <dbReference type="ChEBI" id="CHEBI:15377"/>
        <dbReference type="ChEBI" id="CHEBI:15378"/>
        <dbReference type="ChEBI" id="CHEBI:16870"/>
        <dbReference type="ChEBI" id="CHEBI:72998"/>
    </reaction>
    <physiologicalReaction direction="left-to-right" evidence="35">
        <dbReference type="Rhea" id="RHEA:40436"/>
    </physiologicalReaction>
</comment>
<comment type="similarity">
    <text evidence="2">Belongs to the 'GDSL' lipolytic enzyme family. Phospholipase B1 subfamily.</text>
</comment>
<evidence type="ECO:0000256" key="1">
    <source>
        <dbReference type="ARBA" id="ARBA00004247"/>
    </source>
</evidence>
<evidence type="ECO:0000256" key="15">
    <source>
        <dbReference type="ARBA" id="ARBA00023422"/>
    </source>
</evidence>
<evidence type="ECO:0000256" key="9">
    <source>
        <dbReference type="ARBA" id="ARBA00022989"/>
    </source>
</evidence>
<evidence type="ECO:0000256" key="29">
    <source>
        <dbReference type="ARBA" id="ARBA00048227"/>
    </source>
</evidence>
<evidence type="ECO:0000256" key="8">
    <source>
        <dbReference type="ARBA" id="ARBA00022801"/>
    </source>
</evidence>
<evidence type="ECO:0000256" key="18">
    <source>
        <dbReference type="ARBA" id="ARBA00031485"/>
    </source>
</evidence>
<evidence type="ECO:0000256" key="14">
    <source>
        <dbReference type="ARBA" id="ARBA00023408"/>
    </source>
</evidence>
<dbReference type="GO" id="GO:0004622">
    <property type="term" value="F:phosphatidylcholine lysophospholipase activity"/>
    <property type="evidence" value="ECO:0007669"/>
    <property type="project" value="UniProtKB-EC"/>
</dbReference>
<evidence type="ECO:0000313" key="44">
    <source>
        <dbReference type="Proteomes" id="UP001153712"/>
    </source>
</evidence>
<comment type="function">
    <text evidence="20">Calcium-independent membrane-associated phospholipase that catalyzes complete diacylation of phospholipids by hydrolyzing both sn-1 and sn-2 fatty acyl chains attached to the glycerol backbone (phospholipase B activity). Has dual phospholipase and lysophospholipase activities toward diacylphospholipids. Preferentially cleaves sn-2 ester bonds over sn-1 bonds. Acts as a lipase toward glycerolipid substrates. Hydrolyzes fatty acyl chains of diacylglycerols with preference for the sn-2 position and of triacylglycerols with not positional selectivity. May also hydrolyze long chain retinyl esters such as retinyl palmitate. May contribute to digestion of dietary phospholipids, glycerolipids and retinoids, facilitating lipid absorption at the brush border.</text>
</comment>
<comment type="catalytic activity">
    <reaction evidence="29">
        <text>1,2-dihexadecanoyl-sn-glycero-3-phosphocholine + H2O = 1-hexadecanoyl-sn-glycero-3-phosphocholine + hexadecanoate + H(+)</text>
        <dbReference type="Rhea" id="RHEA:41223"/>
        <dbReference type="ChEBI" id="CHEBI:7896"/>
        <dbReference type="ChEBI" id="CHEBI:15377"/>
        <dbReference type="ChEBI" id="CHEBI:15378"/>
        <dbReference type="ChEBI" id="CHEBI:72998"/>
        <dbReference type="ChEBI" id="CHEBI:72999"/>
    </reaction>
    <physiologicalReaction direction="left-to-right" evidence="29">
        <dbReference type="Rhea" id="RHEA:41224"/>
    </physiologicalReaction>
</comment>
<evidence type="ECO:0000256" key="21">
    <source>
        <dbReference type="ARBA" id="ARBA00047324"/>
    </source>
</evidence>
<comment type="catalytic activity">
    <reaction evidence="38">
        <text>1-O-hexadecyl-2-(9Z)-octadecenoyl-sn-glycero-3-phosphocholine + H2O = 1-O-hexadecyl-sn-glycero-3-phosphocholine + (9Z)-octadecenoate + H(+)</text>
        <dbReference type="Rhea" id="RHEA:40915"/>
        <dbReference type="ChEBI" id="CHEBI:15377"/>
        <dbReference type="ChEBI" id="CHEBI:15378"/>
        <dbReference type="ChEBI" id="CHEBI:30823"/>
        <dbReference type="ChEBI" id="CHEBI:34112"/>
        <dbReference type="ChEBI" id="CHEBI:64496"/>
    </reaction>
    <physiologicalReaction direction="left-to-right" evidence="38">
        <dbReference type="Rhea" id="RHEA:40916"/>
    </physiologicalReaction>
</comment>
<gene>
    <name evidence="43" type="ORF">PHYEVI_LOCUS10384</name>
</gene>
<evidence type="ECO:0000256" key="2">
    <source>
        <dbReference type="ARBA" id="ARBA00009979"/>
    </source>
</evidence>
<evidence type="ECO:0000256" key="39">
    <source>
        <dbReference type="ARBA" id="ARBA00048939"/>
    </source>
</evidence>
<evidence type="ECO:0000256" key="6">
    <source>
        <dbReference type="ARBA" id="ARBA00022729"/>
    </source>
</evidence>
<keyword evidence="11" id="KW-0472">Membrane</keyword>
<comment type="catalytic activity">
    <reaction evidence="34">
        <text>1-hexadecanoyl-2-(9Z-octadecenoyl)-sn-glycero-3-phosphoethanolamine + H2O = 1-hexadecanoyl-sn-glycero-3-phosphoethanolamine + (9Z)-octadecenoate + H(+)</text>
        <dbReference type="Rhea" id="RHEA:40911"/>
        <dbReference type="ChEBI" id="CHEBI:15377"/>
        <dbReference type="ChEBI" id="CHEBI:15378"/>
        <dbReference type="ChEBI" id="CHEBI:30823"/>
        <dbReference type="ChEBI" id="CHEBI:73004"/>
        <dbReference type="ChEBI" id="CHEBI:73007"/>
    </reaction>
    <physiologicalReaction direction="left-to-right" evidence="34">
        <dbReference type="Rhea" id="RHEA:40912"/>
    </physiologicalReaction>
</comment>
<dbReference type="AlphaFoldDB" id="A0A9N9TSE3"/>
<comment type="catalytic activity">
    <reaction evidence="21">
        <text>1-hexadecanoyl-2-(9Z)-octadecenoyl-3-octadecanoyl-sn-glycerol + H2O = 2-(9Z-octadecenoyl)-3-octadecanoyl-sn-glycerol + hexadecanoate + H(+)</text>
        <dbReference type="Rhea" id="RHEA:41107"/>
        <dbReference type="ChEBI" id="CHEBI:7896"/>
        <dbReference type="ChEBI" id="CHEBI:15377"/>
        <dbReference type="ChEBI" id="CHEBI:15378"/>
        <dbReference type="ChEBI" id="CHEBI:75558"/>
        <dbReference type="ChEBI" id="CHEBI:77623"/>
    </reaction>
    <physiologicalReaction direction="left-to-right" evidence="21">
        <dbReference type="Rhea" id="RHEA:41108"/>
    </physiologicalReaction>
</comment>
<dbReference type="InterPro" id="IPR038885">
    <property type="entry name" value="PLB1"/>
</dbReference>
<evidence type="ECO:0000256" key="42">
    <source>
        <dbReference type="ARBA" id="ARBA00049461"/>
    </source>
</evidence>